<evidence type="ECO:0000256" key="3">
    <source>
        <dbReference type="ARBA" id="ARBA00022448"/>
    </source>
</evidence>
<evidence type="ECO:0000256" key="5">
    <source>
        <dbReference type="SAM" id="MobiDB-lite"/>
    </source>
</evidence>
<dbReference type="Pfam" id="PF08389">
    <property type="entry name" value="Xpo1"/>
    <property type="match status" value="1"/>
</dbReference>
<evidence type="ECO:0000259" key="7">
    <source>
        <dbReference type="Pfam" id="PF15295"/>
    </source>
</evidence>
<evidence type="ECO:0000256" key="1">
    <source>
        <dbReference type="ARBA" id="ARBA00004123"/>
    </source>
</evidence>
<evidence type="ECO:0000259" key="6">
    <source>
        <dbReference type="Pfam" id="PF08389"/>
    </source>
</evidence>
<dbReference type="InterPro" id="IPR051345">
    <property type="entry name" value="Importin_beta-like_NTR"/>
</dbReference>
<feature type="domain" description="Coiled-coil" evidence="7">
    <location>
        <begin position="1264"/>
        <end position="1377"/>
    </location>
</feature>
<feature type="compositionally biased region" description="Polar residues" evidence="5">
    <location>
        <begin position="1408"/>
        <end position="1426"/>
    </location>
</feature>
<comment type="subcellular location">
    <subcellularLocation>
        <location evidence="1">Nucleus</location>
    </subcellularLocation>
</comment>
<dbReference type="SUPFAM" id="SSF48371">
    <property type="entry name" value="ARM repeat"/>
    <property type="match status" value="1"/>
</dbReference>
<dbReference type="PANTHER" id="PTHR12363:SF33">
    <property type="entry name" value="IMPORTIN-13"/>
    <property type="match status" value="1"/>
</dbReference>
<dbReference type="InterPro" id="IPR029311">
    <property type="entry name" value="CCDC50_N"/>
</dbReference>
<feature type="region of interest" description="Disordered" evidence="5">
    <location>
        <begin position="1406"/>
        <end position="1435"/>
    </location>
</feature>
<protein>
    <submittedName>
        <fullName evidence="8">Transportin-3</fullName>
    </submittedName>
</protein>
<dbReference type="InterPro" id="IPR011989">
    <property type="entry name" value="ARM-like"/>
</dbReference>
<dbReference type="Pfam" id="PF24139">
    <property type="entry name" value="TPR_TNPO3_IPO13_4th"/>
    <property type="match status" value="1"/>
</dbReference>
<dbReference type="InterPro" id="IPR016024">
    <property type="entry name" value="ARM-type_fold"/>
</dbReference>
<name>A0A0V0S728_9BILA</name>
<proteinExistence type="inferred from homology"/>
<sequence>MYVSYSTIRIALACFDRNFHSTSRKLNLNNYERIDYLKLILSMYLSHCQFNICEEEYLEIIEICQGKLHSCPDKEALYVTCMKKCFMNYNSEEEIDILEALNNLNEKYPNKEQHEAIHHELTLLFTLCKIFFDPFRMHLYVKRFNCCYTALALAGVSQTRVRIELWLDMNFGSVIVRRFDFLASNFIPRLITAKQKSCSHSVCSPSRPHAIFTSNITIWILPSSKVNYIPLRIILINKNNNLLNNCIPSKTILQMKKFLLRMTTLIQELLRSYFKYVGSQMAAFKAAKFCVWHARGSLLRMFFIVEMDVDSLVTNVICAVRTMSDGSNVEEIRSATNWLNEFQQSDMAVAVAEKILNNDASTGAWIFAATTIRTKLLKNFQQASSESYSVFFDSLAALLIKFYAMEIKPVVATLSSAIAVLHIRVQDWKDPVLDLSSKLVTGNQHLLFLSVLSTYAEELSNDRLRVGICRRQELKQAMHLQMNNVMQCVTSIFATSGSDVENLAGKLCALQCLSHLIGPIFPPNEVIQYPLFGKILEILKDQSANAVIHECAAECVSNFLLEIADMQYKPSFSLQHYKHIILELFELLPMLSSAVTEKDERKIQSYVKLFVELSESCITTMITEADPDIGKKPVTLMLDMFTFKDYQLILKTFSFWYLLSEAVYKMNDHCGIEEEIYKYVSELMNLCRYEEDTLYIPYDGEFEDFRFMARESIRDVTFMVGSINLLKKIYKKLTSCGNDWRKMEACLYVLSSVSGISPLEHFEQTGEVFSSITTMPHDIHPCLIRAALDFVICSYKWLCYNPEYYDATFKFVLNCFNIPKLQNMASGAVVYLSDQRSAVVFLDDLINILKDAFRSEASSKITSRLIGAVMNIMKASAFERLKPTMIELISDQVNRLTDVMRVASADNCIPRRAVYYLDNISIFFRSVKLQVDRDDYHPFFPICTQLCPLLLEICEAAAGDYSISEHACRGLRHIFRCLGRTALVFLEPVTVKVYVPIFDLIYTMYQKTGYSCYMYMASVLTDQFGEHPEFRSGLQQLFNAMIPISFQELCKKNFSDDCSETLDDLFRFVHRYFVCFPDAFASVNLQEVMIKLVIATSNINTDVSFRSMCVFVRTLFEFVSNGSDAKEFKERKEEDVEIINAYVMKFGFELVFTLLKAAIMHIEHSISEAVGEVLYVIAKYNHDIFVSWLKQSIQCFANENAEMTEHLEGIGTELAQVTGRGDYVNCVSCLADLYPGENAVDETLDLNVALTMNSTTVDEDDLSEQQSTNIRQVRRQWQEVEDFSLAQRLQDEEFNRHYNLNRGERQIIGTDLRLSKKEQEIEEHEYWKRRHEQESNDEQYARQLHQQLMLEQSRDQLLLEARDEEIAKRLMESEQRNNSLPMAMKSEQEKSDYLMALRLDAVERSAHTVETPQSKSSCDGATNSSAEEVDSLAPICGVEKEEETIQPLKDAKVQKKMNIFKQKLFK</sequence>
<dbReference type="PANTHER" id="PTHR12363">
    <property type="entry name" value="TRANSPORTIN 3 AND IMPORTIN 13"/>
    <property type="match status" value="1"/>
</dbReference>
<keyword evidence="4" id="KW-0539">Nucleus</keyword>
<comment type="caution">
    <text evidence="8">The sequence shown here is derived from an EMBL/GenBank/DDBJ whole genome shotgun (WGS) entry which is preliminary data.</text>
</comment>
<dbReference type="GO" id="GO:0006606">
    <property type="term" value="P:protein import into nucleus"/>
    <property type="evidence" value="ECO:0007669"/>
    <property type="project" value="TreeGrafter"/>
</dbReference>
<keyword evidence="9" id="KW-1185">Reference proteome</keyword>
<dbReference type="Proteomes" id="UP000054630">
    <property type="component" value="Unassembled WGS sequence"/>
</dbReference>
<dbReference type="GO" id="GO:0005634">
    <property type="term" value="C:nucleus"/>
    <property type="evidence" value="ECO:0007669"/>
    <property type="project" value="UniProtKB-SubCell"/>
</dbReference>
<evidence type="ECO:0000256" key="4">
    <source>
        <dbReference type="ARBA" id="ARBA00023242"/>
    </source>
</evidence>
<dbReference type="OrthoDB" id="5916339at2759"/>
<feature type="domain" description="Exportin-1/Importin-beta-like" evidence="6">
    <location>
        <begin position="410"/>
        <end position="555"/>
    </location>
</feature>
<dbReference type="InterPro" id="IPR058537">
    <property type="entry name" value="TPR_TNPO3_IPO13_4th"/>
</dbReference>
<organism evidence="8 9">
    <name type="scientific">Trichinella nelsoni</name>
    <dbReference type="NCBI Taxonomy" id="6336"/>
    <lineage>
        <taxon>Eukaryota</taxon>
        <taxon>Metazoa</taxon>
        <taxon>Ecdysozoa</taxon>
        <taxon>Nematoda</taxon>
        <taxon>Enoplea</taxon>
        <taxon>Dorylaimia</taxon>
        <taxon>Trichinellida</taxon>
        <taxon>Trichinellidae</taxon>
        <taxon>Trichinella</taxon>
    </lineage>
</organism>
<reference evidence="8 9" key="1">
    <citation type="submission" date="2015-01" db="EMBL/GenBank/DDBJ databases">
        <title>Evolution of Trichinella species and genotypes.</title>
        <authorList>
            <person name="Korhonen P.K."/>
            <person name="Edoardo P."/>
            <person name="Giuseppe L.R."/>
            <person name="Gasser R.B."/>
        </authorList>
    </citation>
    <scope>NUCLEOTIDE SEQUENCE [LARGE SCALE GENOMIC DNA]</scope>
    <source>
        <strain evidence="8">ISS37</strain>
    </source>
</reference>
<dbReference type="Gene3D" id="1.25.10.10">
    <property type="entry name" value="Leucine-rich Repeat Variant"/>
    <property type="match status" value="1"/>
</dbReference>
<keyword evidence="3" id="KW-0813">Transport</keyword>
<gene>
    <name evidence="8" type="primary">Tnpo3</name>
    <name evidence="8" type="ORF">T07_9307</name>
</gene>
<dbReference type="CDD" id="cd22249">
    <property type="entry name" value="UDM1_RNF168_RNF169-like"/>
    <property type="match status" value="1"/>
</dbReference>
<dbReference type="GO" id="GO:0005737">
    <property type="term" value="C:cytoplasm"/>
    <property type="evidence" value="ECO:0007669"/>
    <property type="project" value="TreeGrafter"/>
</dbReference>
<dbReference type="Pfam" id="PF15295">
    <property type="entry name" value="CCDC50_N"/>
    <property type="match status" value="1"/>
</dbReference>
<dbReference type="EMBL" id="JYDL01000032">
    <property type="protein sequence ID" value="KRX22346.1"/>
    <property type="molecule type" value="Genomic_DNA"/>
</dbReference>
<dbReference type="Pfam" id="PF24138">
    <property type="entry name" value="TPR_TNPO3_IPO13_2nd"/>
    <property type="match status" value="1"/>
</dbReference>
<evidence type="ECO:0000256" key="2">
    <source>
        <dbReference type="ARBA" id="ARBA00007991"/>
    </source>
</evidence>
<dbReference type="STRING" id="6336.A0A0V0S728"/>
<evidence type="ECO:0000313" key="8">
    <source>
        <dbReference type="EMBL" id="KRX22346.1"/>
    </source>
</evidence>
<dbReference type="InterPro" id="IPR057941">
    <property type="entry name" value="TPR_TNPO3_IPO13_2nd"/>
</dbReference>
<accession>A0A0V0S728</accession>
<evidence type="ECO:0000313" key="9">
    <source>
        <dbReference type="Proteomes" id="UP000054630"/>
    </source>
</evidence>
<dbReference type="InterPro" id="IPR013598">
    <property type="entry name" value="Exportin-1/Importin-b-like"/>
</dbReference>
<comment type="similarity">
    <text evidence="2">Belongs to the importin beta family.</text>
</comment>